<dbReference type="Gene3D" id="1.20.1070.10">
    <property type="entry name" value="Rhodopsin 7-helix transmembrane proteins"/>
    <property type="match status" value="1"/>
</dbReference>
<reference evidence="9" key="1">
    <citation type="submission" date="2025-08" db="UniProtKB">
        <authorList>
            <consortium name="RefSeq"/>
        </authorList>
    </citation>
    <scope>IDENTIFICATION</scope>
    <source>
        <tissue evidence="9">Testes</tissue>
    </source>
</reference>
<keyword evidence="5" id="KW-0675">Receptor</keyword>
<protein>
    <submittedName>
        <fullName evidence="9">Mu-type opioid receptor-like</fullName>
    </submittedName>
</protein>
<comment type="similarity">
    <text evidence="5">Belongs to the G-protein coupled receptor 1 family.</text>
</comment>
<sequence length="318" mass="36788">MNNTTIDAATETGRVDFIGVIYCIIAVLGIIGNSLVCVIFGRNRKKFHSLTHYFIRHQSFIDLISSCVFLVTQIVYVHNPGVLGGVVGVLYCKMWYSRALLWGFMTTSSANLVVLTIERYISVAHPVFHRNKFTVNKAILVMVLAWVYGHFPHVVYGTWSFNSSDGECVAMKTTRAFRVYTGITFFVCLYLLPIVTMTICYIKIWMVLRVKTNPSDEHVDNRTKKMERIRRNVIKMLLIVVISFVICWSPNIFYVSVFHLILDNYVDFESEFYKFTAMITFCNMCINPFIYAAKYEEFQKELKFCCRNHNILTNSVSM</sequence>
<keyword evidence="5" id="KW-0297">G-protein coupled receptor</keyword>
<evidence type="ECO:0000256" key="1">
    <source>
        <dbReference type="ARBA" id="ARBA00004370"/>
    </source>
</evidence>
<evidence type="ECO:0000256" key="5">
    <source>
        <dbReference type="RuleBase" id="RU000688"/>
    </source>
</evidence>
<keyword evidence="3 6" id="KW-1133">Transmembrane helix</keyword>
<dbReference type="GeneID" id="102809572"/>
<dbReference type="Pfam" id="PF00001">
    <property type="entry name" value="7tm_1"/>
    <property type="match status" value="1"/>
</dbReference>
<organism evidence="8 9">
    <name type="scientific">Saccoglossus kowalevskii</name>
    <name type="common">Acorn worm</name>
    <dbReference type="NCBI Taxonomy" id="10224"/>
    <lineage>
        <taxon>Eukaryota</taxon>
        <taxon>Metazoa</taxon>
        <taxon>Hemichordata</taxon>
        <taxon>Enteropneusta</taxon>
        <taxon>Harrimaniidae</taxon>
        <taxon>Saccoglossus</taxon>
    </lineage>
</organism>
<feature type="transmembrane region" description="Helical" evidence="6">
    <location>
        <begin position="233"/>
        <end position="255"/>
    </location>
</feature>
<dbReference type="InterPro" id="IPR017452">
    <property type="entry name" value="GPCR_Rhodpsn_7TM"/>
</dbReference>
<keyword evidence="4 6" id="KW-0472">Membrane</keyword>
<dbReference type="RefSeq" id="XP_006821085.1">
    <property type="nucleotide sequence ID" value="XM_006821022.1"/>
</dbReference>
<feature type="transmembrane region" description="Helical" evidence="6">
    <location>
        <begin position="138"/>
        <end position="159"/>
    </location>
</feature>
<dbReference type="Proteomes" id="UP000694865">
    <property type="component" value="Unplaced"/>
</dbReference>
<feature type="transmembrane region" description="Helical" evidence="6">
    <location>
        <begin position="60"/>
        <end position="79"/>
    </location>
</feature>
<keyword evidence="2 5" id="KW-0812">Transmembrane</keyword>
<evidence type="ECO:0000313" key="8">
    <source>
        <dbReference type="Proteomes" id="UP000694865"/>
    </source>
</evidence>
<proteinExistence type="inferred from homology"/>
<dbReference type="InterPro" id="IPR000276">
    <property type="entry name" value="GPCR_Rhodpsn"/>
</dbReference>
<evidence type="ECO:0000256" key="4">
    <source>
        <dbReference type="ARBA" id="ARBA00023136"/>
    </source>
</evidence>
<dbReference type="PROSITE" id="PS00237">
    <property type="entry name" value="G_PROTEIN_RECEP_F1_1"/>
    <property type="match status" value="1"/>
</dbReference>
<feature type="transmembrane region" description="Helical" evidence="6">
    <location>
        <begin position="99"/>
        <end position="117"/>
    </location>
</feature>
<evidence type="ECO:0000259" key="7">
    <source>
        <dbReference type="PROSITE" id="PS50262"/>
    </source>
</evidence>
<dbReference type="PROSITE" id="PS50262">
    <property type="entry name" value="G_PROTEIN_RECEP_F1_2"/>
    <property type="match status" value="1"/>
</dbReference>
<dbReference type="PANTHER" id="PTHR45698">
    <property type="entry name" value="TRACE AMINE-ASSOCIATED RECEPTOR 19N-RELATED"/>
    <property type="match status" value="1"/>
</dbReference>
<dbReference type="PANTHER" id="PTHR45698:SF1">
    <property type="entry name" value="TRACE AMINE-ASSOCIATED RECEPTOR 13C-LIKE"/>
    <property type="match status" value="1"/>
</dbReference>
<name>A0ABM0MM44_SACKO</name>
<evidence type="ECO:0000313" key="9">
    <source>
        <dbReference type="RefSeq" id="XP_006821085.1"/>
    </source>
</evidence>
<evidence type="ECO:0000256" key="6">
    <source>
        <dbReference type="SAM" id="Phobius"/>
    </source>
</evidence>
<gene>
    <name evidence="9" type="primary">LOC102809572</name>
</gene>
<feature type="transmembrane region" description="Helical" evidence="6">
    <location>
        <begin position="17"/>
        <end position="40"/>
    </location>
</feature>
<dbReference type="PRINTS" id="PR00237">
    <property type="entry name" value="GPCRRHODOPSN"/>
</dbReference>
<evidence type="ECO:0000256" key="3">
    <source>
        <dbReference type="ARBA" id="ARBA00022989"/>
    </source>
</evidence>
<feature type="transmembrane region" description="Helical" evidence="6">
    <location>
        <begin position="275"/>
        <end position="293"/>
    </location>
</feature>
<evidence type="ECO:0000256" key="2">
    <source>
        <dbReference type="ARBA" id="ARBA00022692"/>
    </source>
</evidence>
<dbReference type="CDD" id="cd00637">
    <property type="entry name" value="7tm_classA_rhodopsin-like"/>
    <property type="match status" value="1"/>
</dbReference>
<comment type="subcellular location">
    <subcellularLocation>
        <location evidence="1">Membrane</location>
    </subcellularLocation>
</comment>
<keyword evidence="8" id="KW-1185">Reference proteome</keyword>
<feature type="transmembrane region" description="Helical" evidence="6">
    <location>
        <begin position="179"/>
        <end position="202"/>
    </location>
</feature>
<dbReference type="SUPFAM" id="SSF81321">
    <property type="entry name" value="Family A G protein-coupled receptor-like"/>
    <property type="match status" value="1"/>
</dbReference>
<feature type="domain" description="G-protein coupled receptors family 1 profile" evidence="7">
    <location>
        <begin position="32"/>
        <end position="291"/>
    </location>
</feature>
<accession>A0ABM0MM44</accession>
<dbReference type="SMART" id="SM01381">
    <property type="entry name" value="7TM_GPCR_Srsx"/>
    <property type="match status" value="1"/>
</dbReference>
<keyword evidence="5" id="KW-0807">Transducer</keyword>